<sequence length="374" mass="41415">LYGPSSSSSAGRSSIRRQSSHGFHSPAFSSSRYCRGNETIWSTSTSAPSQEESKIREHPAIAAPVSMLSYLLLALAGLAIASGIHTYRCFAVNLAAAKRSGIPYICTPIYTFNRFWLITHKLWLPLLEALPKAWTESWISFMVPEFLWDKQYDTFRELGSDIYLLVSPGTTSMIVADAEATTQITQRRNDFPKPIWMYSSIDIFGKNVVSTEGAVWRHHRKITSPPFTEKNNHLVWVESLHQAQSMLGTWVSERDHSSPAIWDVAAQAMRLSLHVISRAGFGVRLAWPHEGGGPDGAPGHALTYKDALSSLLENIIVVMLTPRWLLARSPLKIHKVAHAAYVEWGQVHARDVPGQTGARSRPAAAARGMDLMGA</sequence>
<dbReference type="InterPro" id="IPR036396">
    <property type="entry name" value="Cyt_P450_sf"/>
</dbReference>
<proteinExistence type="predicted"/>
<protein>
    <submittedName>
        <fullName evidence="2">Cytochrome-P450</fullName>
    </submittedName>
</protein>
<accession>A0A9W7SP88</accession>
<dbReference type="AlphaFoldDB" id="A0A9W7SP88"/>
<reference evidence="2 3" key="2">
    <citation type="journal article" date="2021" name="Curr. Genet.">
        <title>Genetic response to nitrogen starvation in the aggressive Eucalyptus foliar pathogen Teratosphaeria destructans.</title>
        <authorList>
            <person name="Havenga M."/>
            <person name="Wingfield B.D."/>
            <person name="Wingfield M.J."/>
            <person name="Dreyer L.L."/>
            <person name="Roets F."/>
            <person name="Aylward J."/>
        </authorList>
    </citation>
    <scope>NUCLEOTIDE SEQUENCE [LARGE SCALE GENOMIC DNA]</scope>
    <source>
        <strain evidence="2">CMW44962</strain>
    </source>
</reference>
<dbReference type="SUPFAM" id="SSF48264">
    <property type="entry name" value="Cytochrome P450"/>
    <property type="match status" value="1"/>
</dbReference>
<evidence type="ECO:0000256" key="1">
    <source>
        <dbReference type="SAM" id="MobiDB-lite"/>
    </source>
</evidence>
<dbReference type="Gene3D" id="1.10.630.10">
    <property type="entry name" value="Cytochrome P450"/>
    <property type="match status" value="1"/>
</dbReference>
<evidence type="ECO:0000313" key="2">
    <source>
        <dbReference type="EMBL" id="KAH9825990.1"/>
    </source>
</evidence>
<dbReference type="GO" id="GO:0016705">
    <property type="term" value="F:oxidoreductase activity, acting on paired donors, with incorporation or reduction of molecular oxygen"/>
    <property type="evidence" value="ECO:0007669"/>
    <property type="project" value="InterPro"/>
</dbReference>
<reference evidence="2 3" key="1">
    <citation type="journal article" date="2018" name="IMA Fungus">
        <title>IMA Genome-F 10: Nine draft genome sequences of Claviceps purpurea s.lat., including C. arundinis, C. humidiphila, and C. cf. spartinae, pseudomolecules for the pitch canker pathogen Fusarium circinatum, draft genome of Davidsoniella eucalypti, Grosmannia galeiformis, Quambalaria eucalypti, and Teratosphaeria destructans.</title>
        <authorList>
            <person name="Wingfield B.D."/>
            <person name="Liu M."/>
            <person name="Nguyen H.D."/>
            <person name="Lane F.A."/>
            <person name="Morgan S.W."/>
            <person name="De Vos L."/>
            <person name="Wilken P.M."/>
            <person name="Duong T.A."/>
            <person name="Aylward J."/>
            <person name="Coetzee M.P."/>
            <person name="Dadej K."/>
            <person name="De Beer Z.W."/>
            <person name="Findlay W."/>
            <person name="Havenga M."/>
            <person name="Kolarik M."/>
            <person name="Menzies J.G."/>
            <person name="Naidoo K."/>
            <person name="Pochopski O."/>
            <person name="Shoukouhi P."/>
            <person name="Santana Q.C."/>
            <person name="Seifert K.A."/>
            <person name="Soal N."/>
            <person name="Steenkamp E.T."/>
            <person name="Tatham C.T."/>
            <person name="van der Nest M.A."/>
            <person name="Wingfield M.J."/>
        </authorList>
    </citation>
    <scope>NUCLEOTIDE SEQUENCE [LARGE SCALE GENOMIC DNA]</scope>
    <source>
        <strain evidence="2">CMW44962</strain>
    </source>
</reference>
<evidence type="ECO:0000313" key="3">
    <source>
        <dbReference type="Proteomes" id="UP001138500"/>
    </source>
</evidence>
<feature type="non-terminal residue" evidence="2">
    <location>
        <position position="1"/>
    </location>
</feature>
<comment type="caution">
    <text evidence="2">The sequence shown here is derived from an EMBL/GenBank/DDBJ whole genome shotgun (WGS) entry which is preliminary data.</text>
</comment>
<feature type="compositionally biased region" description="Low complexity" evidence="1">
    <location>
        <begin position="1"/>
        <end position="13"/>
    </location>
</feature>
<feature type="non-terminal residue" evidence="2">
    <location>
        <position position="374"/>
    </location>
</feature>
<name>A0A9W7SP88_9PEZI</name>
<keyword evidence="3" id="KW-1185">Reference proteome</keyword>
<dbReference type="GO" id="GO:0020037">
    <property type="term" value="F:heme binding"/>
    <property type="evidence" value="ECO:0007669"/>
    <property type="project" value="InterPro"/>
</dbReference>
<dbReference type="OrthoDB" id="1470350at2759"/>
<organism evidence="2 3">
    <name type="scientific">Teratosphaeria destructans</name>
    <dbReference type="NCBI Taxonomy" id="418781"/>
    <lineage>
        <taxon>Eukaryota</taxon>
        <taxon>Fungi</taxon>
        <taxon>Dikarya</taxon>
        <taxon>Ascomycota</taxon>
        <taxon>Pezizomycotina</taxon>
        <taxon>Dothideomycetes</taxon>
        <taxon>Dothideomycetidae</taxon>
        <taxon>Mycosphaerellales</taxon>
        <taxon>Teratosphaeriaceae</taxon>
        <taxon>Teratosphaeria</taxon>
    </lineage>
</organism>
<dbReference type="GO" id="GO:0004497">
    <property type="term" value="F:monooxygenase activity"/>
    <property type="evidence" value="ECO:0007669"/>
    <property type="project" value="InterPro"/>
</dbReference>
<dbReference type="EMBL" id="RIBY02002046">
    <property type="protein sequence ID" value="KAH9825990.1"/>
    <property type="molecule type" value="Genomic_DNA"/>
</dbReference>
<gene>
    <name evidence="2" type="ORF">Tdes44962_MAKER10107</name>
</gene>
<feature type="region of interest" description="Disordered" evidence="1">
    <location>
        <begin position="1"/>
        <end position="29"/>
    </location>
</feature>
<dbReference type="InterPro" id="IPR001128">
    <property type="entry name" value="Cyt_P450"/>
</dbReference>
<dbReference type="GO" id="GO:0005506">
    <property type="term" value="F:iron ion binding"/>
    <property type="evidence" value="ECO:0007669"/>
    <property type="project" value="InterPro"/>
</dbReference>
<dbReference type="Proteomes" id="UP001138500">
    <property type="component" value="Unassembled WGS sequence"/>
</dbReference>
<dbReference type="Pfam" id="PF00067">
    <property type="entry name" value="p450"/>
    <property type="match status" value="1"/>
</dbReference>